<keyword evidence="7" id="KW-0520">NAD</keyword>
<evidence type="ECO:0000256" key="1">
    <source>
        <dbReference type="ARBA" id="ARBA00004496"/>
    </source>
</evidence>
<dbReference type="PANTHER" id="PTHR48075">
    <property type="entry name" value="3-HYDROXYACYL-COA DEHYDROGENASE FAMILY PROTEIN"/>
    <property type="match status" value="1"/>
</dbReference>
<feature type="domain" description="3-hydroxyacyl-CoA dehydrogenase NAD binding" evidence="11">
    <location>
        <begin position="3"/>
        <end position="179"/>
    </location>
</feature>
<dbReference type="Gene3D" id="3.40.50.720">
    <property type="entry name" value="NAD(P)-binding Rossmann-like Domain"/>
    <property type="match status" value="1"/>
</dbReference>
<evidence type="ECO:0000256" key="2">
    <source>
        <dbReference type="ARBA" id="ARBA00009463"/>
    </source>
</evidence>
<dbReference type="Pfam" id="PF02737">
    <property type="entry name" value="3HCDH_N"/>
    <property type="match status" value="1"/>
</dbReference>
<evidence type="ECO:0000259" key="10">
    <source>
        <dbReference type="Pfam" id="PF00725"/>
    </source>
</evidence>
<dbReference type="InterPro" id="IPR006180">
    <property type="entry name" value="3-OHacyl-CoA_DH_CS"/>
</dbReference>
<proteinExistence type="inferred from homology"/>
<dbReference type="GO" id="GO:0016491">
    <property type="term" value="F:oxidoreductase activity"/>
    <property type="evidence" value="ECO:0007669"/>
    <property type="project" value="UniProtKB-KW"/>
</dbReference>
<dbReference type="PROSITE" id="PS00067">
    <property type="entry name" value="3HCDH"/>
    <property type="match status" value="1"/>
</dbReference>
<comment type="subcellular location">
    <subcellularLocation>
        <location evidence="1">Cytoplasm</location>
    </subcellularLocation>
</comment>
<dbReference type="InterPro" id="IPR036291">
    <property type="entry name" value="NAD(P)-bd_dom_sf"/>
</dbReference>
<dbReference type="InterPro" id="IPR013328">
    <property type="entry name" value="6PGD_dom2"/>
</dbReference>
<evidence type="ECO:0000256" key="3">
    <source>
        <dbReference type="ARBA" id="ARBA00011738"/>
    </source>
</evidence>
<keyword evidence="6 12" id="KW-0560">Oxidoreductase</keyword>
<dbReference type="Proteomes" id="UP001279642">
    <property type="component" value="Unassembled WGS sequence"/>
</dbReference>
<comment type="subunit">
    <text evidence="3">Homodimer.</text>
</comment>
<evidence type="ECO:0000313" key="13">
    <source>
        <dbReference type="Proteomes" id="UP001279642"/>
    </source>
</evidence>
<comment type="caution">
    <text evidence="12">The sequence shown here is derived from an EMBL/GenBank/DDBJ whole genome shotgun (WGS) entry which is preliminary data.</text>
</comment>
<evidence type="ECO:0000259" key="11">
    <source>
        <dbReference type="Pfam" id="PF02737"/>
    </source>
</evidence>
<dbReference type="SUPFAM" id="SSF48179">
    <property type="entry name" value="6-phosphogluconate dehydrogenase C-terminal domain-like"/>
    <property type="match status" value="1"/>
</dbReference>
<dbReference type="InterPro" id="IPR022694">
    <property type="entry name" value="3-OHacyl-CoA_DH"/>
</dbReference>
<dbReference type="InterPro" id="IPR006176">
    <property type="entry name" value="3-OHacyl-CoA_DH_NAD-bd"/>
</dbReference>
<dbReference type="EC" id="1.1.1.45" evidence="8"/>
<dbReference type="Pfam" id="PF00725">
    <property type="entry name" value="3HCDH"/>
    <property type="match status" value="1"/>
</dbReference>
<dbReference type="InterPro" id="IPR053562">
    <property type="entry name" value="3-Hydroxyacyl-CoA_DH-like"/>
</dbReference>
<keyword evidence="13" id="KW-1185">Reference proteome</keyword>
<dbReference type="InterPro" id="IPR008927">
    <property type="entry name" value="6-PGluconate_DH-like_C_sf"/>
</dbReference>
<evidence type="ECO:0000256" key="6">
    <source>
        <dbReference type="ARBA" id="ARBA00023002"/>
    </source>
</evidence>
<dbReference type="PIRSF" id="PIRSF000105">
    <property type="entry name" value="HCDH"/>
    <property type="match status" value="1"/>
</dbReference>
<name>A0ABU5EE68_9PROT</name>
<reference evidence="12 13" key="1">
    <citation type="journal article" date="2016" name="Antonie Van Leeuwenhoek">
        <title>Dongia soli sp. nov., isolated from soil from Dokdo, Korea.</title>
        <authorList>
            <person name="Kim D.U."/>
            <person name="Lee H."/>
            <person name="Kim H."/>
            <person name="Kim S.G."/>
            <person name="Ka J.O."/>
        </authorList>
    </citation>
    <scope>NUCLEOTIDE SEQUENCE [LARGE SCALE GENOMIC DNA]</scope>
    <source>
        <strain evidence="12 13">D78</strain>
    </source>
</reference>
<feature type="domain" description="3-hydroxyacyl-CoA dehydrogenase C-terminal" evidence="10">
    <location>
        <begin position="182"/>
        <end position="280"/>
    </location>
</feature>
<sequence length="305" mass="32831">MTKAAIIGLGTMGPGIAATLARGGMSVTAYDASADQRARAAQNLALAQTVLGNLGVPNKSNGSEIRIAETLADCVKGADFVLETVPEKLDLKIEIFREVEKLVDKTCILASDTSGIPITKIQAGVAHPERLVGMHWSNPPHIIPMIEVVAGEKTSPEIVKWMVDVIKSIGLLPVVVKKDVPGFVENRVLYALMRECVDLVDQGVIDVEGLDTCVSWGIGYKLAVIGPMALLDMAGLDIYQAVGSYLNKELCNRTDVSKYVTDRTASGKLGIKTGSGIFDYTPERIAELREQRARKLVSVRKTLQS</sequence>
<dbReference type="NCBIfam" id="NF042925">
    <property type="entry name" value="FHMPC_DH"/>
    <property type="match status" value="1"/>
</dbReference>
<evidence type="ECO:0000256" key="7">
    <source>
        <dbReference type="ARBA" id="ARBA00023027"/>
    </source>
</evidence>
<dbReference type="InterPro" id="IPR006108">
    <property type="entry name" value="3HC_DH_C"/>
</dbReference>
<evidence type="ECO:0000256" key="8">
    <source>
        <dbReference type="ARBA" id="ARBA00038962"/>
    </source>
</evidence>
<evidence type="ECO:0000313" key="12">
    <source>
        <dbReference type="EMBL" id="MDY0884359.1"/>
    </source>
</evidence>
<dbReference type="EMBL" id="JAXCLW010000004">
    <property type="protein sequence ID" value="MDY0884359.1"/>
    <property type="molecule type" value="Genomic_DNA"/>
</dbReference>
<evidence type="ECO:0000256" key="4">
    <source>
        <dbReference type="ARBA" id="ARBA00022490"/>
    </source>
</evidence>
<organism evidence="12 13">
    <name type="scientific">Dongia soli</name>
    <dbReference type="NCBI Taxonomy" id="600628"/>
    <lineage>
        <taxon>Bacteria</taxon>
        <taxon>Pseudomonadati</taxon>
        <taxon>Pseudomonadota</taxon>
        <taxon>Alphaproteobacteria</taxon>
        <taxon>Rhodospirillales</taxon>
        <taxon>Dongiaceae</taxon>
        <taxon>Dongia</taxon>
    </lineage>
</organism>
<accession>A0ABU5EE68</accession>
<evidence type="ECO:0000256" key="5">
    <source>
        <dbReference type="ARBA" id="ARBA00022553"/>
    </source>
</evidence>
<dbReference type="Gene3D" id="1.10.1040.10">
    <property type="entry name" value="N-(1-d-carboxylethyl)-l-norvaline Dehydrogenase, domain 2"/>
    <property type="match status" value="1"/>
</dbReference>
<comment type="similarity">
    <text evidence="2">Belongs to the 3-hydroxyacyl-CoA dehydrogenase family.</text>
</comment>
<evidence type="ECO:0000256" key="9">
    <source>
        <dbReference type="ARBA" id="ARBA00042709"/>
    </source>
</evidence>
<keyword evidence="5" id="KW-0597">Phosphoprotein</keyword>
<protein>
    <recommendedName>
        <fullName evidence="9">L-gulonate 3-dehydrogenase</fullName>
        <ecNumber evidence="8">1.1.1.45</ecNumber>
    </recommendedName>
    <alternativeName>
        <fullName evidence="9">L-gulonate 3-dehydrogenase</fullName>
    </alternativeName>
</protein>
<dbReference type="SUPFAM" id="SSF51735">
    <property type="entry name" value="NAD(P)-binding Rossmann-fold domains"/>
    <property type="match status" value="1"/>
</dbReference>
<dbReference type="RefSeq" id="WP_320509424.1">
    <property type="nucleotide sequence ID" value="NZ_JAXCLW010000004.1"/>
</dbReference>
<keyword evidence="4" id="KW-0963">Cytoplasm</keyword>
<dbReference type="PANTHER" id="PTHR48075:SF1">
    <property type="entry name" value="LAMBDA-CRYSTALLIN HOMOLOG"/>
    <property type="match status" value="1"/>
</dbReference>
<gene>
    <name evidence="12" type="primary">fhmpcd1</name>
    <name evidence="12" type="ORF">SMD27_16060</name>
</gene>